<reference evidence="1" key="1">
    <citation type="submission" date="2014-09" db="EMBL/GenBank/DDBJ databases">
        <authorList>
            <person name="Magalhaes I.L.F."/>
            <person name="Oliveira U."/>
            <person name="Santos F.R."/>
            <person name="Vidigal T.H.D.A."/>
            <person name="Brescovit A.D."/>
            <person name="Santos A.J."/>
        </authorList>
    </citation>
    <scope>NUCLEOTIDE SEQUENCE</scope>
    <source>
        <tissue evidence="1">Shoot tissue taken approximately 20 cm above the soil surface</tissue>
    </source>
</reference>
<proteinExistence type="predicted"/>
<accession>A0A0A9H6I6</accession>
<dbReference type="EMBL" id="GBRH01166487">
    <property type="protein sequence ID" value="JAE31409.1"/>
    <property type="molecule type" value="Transcribed_RNA"/>
</dbReference>
<dbReference type="AlphaFoldDB" id="A0A0A9H6I6"/>
<protein>
    <submittedName>
        <fullName evidence="1">Uncharacterized protein</fullName>
    </submittedName>
</protein>
<organism evidence="1">
    <name type="scientific">Arundo donax</name>
    <name type="common">Giant reed</name>
    <name type="synonym">Donax arundinaceus</name>
    <dbReference type="NCBI Taxonomy" id="35708"/>
    <lineage>
        <taxon>Eukaryota</taxon>
        <taxon>Viridiplantae</taxon>
        <taxon>Streptophyta</taxon>
        <taxon>Embryophyta</taxon>
        <taxon>Tracheophyta</taxon>
        <taxon>Spermatophyta</taxon>
        <taxon>Magnoliopsida</taxon>
        <taxon>Liliopsida</taxon>
        <taxon>Poales</taxon>
        <taxon>Poaceae</taxon>
        <taxon>PACMAD clade</taxon>
        <taxon>Arundinoideae</taxon>
        <taxon>Arundineae</taxon>
        <taxon>Arundo</taxon>
    </lineage>
</organism>
<evidence type="ECO:0000313" key="1">
    <source>
        <dbReference type="EMBL" id="JAE31409.1"/>
    </source>
</evidence>
<reference evidence="1" key="2">
    <citation type="journal article" date="2015" name="Data Brief">
        <title>Shoot transcriptome of the giant reed, Arundo donax.</title>
        <authorList>
            <person name="Barrero R.A."/>
            <person name="Guerrero F.D."/>
            <person name="Moolhuijzen P."/>
            <person name="Goolsby J.A."/>
            <person name="Tidwell J."/>
            <person name="Bellgard S.E."/>
            <person name="Bellgard M.I."/>
        </authorList>
    </citation>
    <scope>NUCLEOTIDE SEQUENCE</scope>
    <source>
        <tissue evidence="1">Shoot tissue taken approximately 20 cm above the soil surface</tissue>
    </source>
</reference>
<name>A0A0A9H6I6_ARUDO</name>
<sequence>MDRNAKMKHPQHLGILIVTTICRLSVHIRALVHPANNGQAQFR</sequence>